<evidence type="ECO:0000313" key="5">
    <source>
        <dbReference type="Proteomes" id="UP000784128"/>
    </source>
</evidence>
<dbReference type="Pfam" id="PF04333">
    <property type="entry name" value="MlaA"/>
    <property type="match status" value="1"/>
</dbReference>
<keyword evidence="4" id="KW-0449">Lipoprotein</keyword>
<dbReference type="Proteomes" id="UP000784128">
    <property type="component" value="Unassembled WGS sequence"/>
</dbReference>
<dbReference type="PRINTS" id="PR01805">
    <property type="entry name" value="VACJLIPOPROT"/>
</dbReference>
<evidence type="ECO:0000256" key="1">
    <source>
        <dbReference type="ARBA" id="ARBA00010634"/>
    </source>
</evidence>
<dbReference type="RefSeq" id="WP_214301637.1">
    <property type="nucleotide sequence ID" value="NZ_JAHDYS010000025.1"/>
</dbReference>
<evidence type="ECO:0000256" key="3">
    <source>
        <dbReference type="SAM" id="Phobius"/>
    </source>
</evidence>
<keyword evidence="3" id="KW-0812">Transmembrane</keyword>
<keyword evidence="2" id="KW-0732">Signal</keyword>
<feature type="transmembrane region" description="Helical" evidence="3">
    <location>
        <begin position="21"/>
        <end position="44"/>
    </location>
</feature>
<comment type="similarity">
    <text evidence="1">Belongs to the MlaA family.</text>
</comment>
<dbReference type="EMBL" id="JAHDYS010000025">
    <property type="protein sequence ID" value="MBT1073551.1"/>
    <property type="molecule type" value="Genomic_DNA"/>
</dbReference>
<gene>
    <name evidence="4" type="ORF">KJB30_17355</name>
</gene>
<protein>
    <submittedName>
        <fullName evidence="4">VacJ family lipoprotein</fullName>
    </submittedName>
</protein>
<keyword evidence="3" id="KW-1133">Transmembrane helix</keyword>
<dbReference type="PANTHER" id="PTHR30035">
    <property type="entry name" value="LIPOPROTEIN VACJ-RELATED"/>
    <property type="match status" value="1"/>
</dbReference>
<comment type="caution">
    <text evidence="4">The sequence shown here is derived from an EMBL/GenBank/DDBJ whole genome shotgun (WGS) entry which is preliminary data.</text>
</comment>
<evidence type="ECO:0000313" key="4">
    <source>
        <dbReference type="EMBL" id="MBT1073551.1"/>
    </source>
</evidence>
<evidence type="ECO:0000256" key="2">
    <source>
        <dbReference type="ARBA" id="ARBA00022729"/>
    </source>
</evidence>
<organism evidence="4 5">
    <name type="scientific">Pelotalea chapellei</name>
    <dbReference type="NCBI Taxonomy" id="44671"/>
    <lineage>
        <taxon>Bacteria</taxon>
        <taxon>Pseudomonadati</taxon>
        <taxon>Thermodesulfobacteriota</taxon>
        <taxon>Desulfuromonadia</taxon>
        <taxon>Geobacterales</taxon>
        <taxon>Geobacteraceae</taxon>
        <taxon>Pelotalea</taxon>
    </lineage>
</organism>
<accession>A0ABS5UD35</accession>
<reference evidence="4 5" key="1">
    <citation type="submission" date="2021-05" db="EMBL/GenBank/DDBJ databases">
        <title>The draft genome of Geobacter chapellei DSM 13688.</title>
        <authorList>
            <person name="Xu Z."/>
            <person name="Masuda Y."/>
            <person name="Itoh H."/>
            <person name="Senoo K."/>
        </authorList>
    </citation>
    <scope>NUCLEOTIDE SEQUENCE [LARGE SCALE GENOMIC DNA]</scope>
    <source>
        <strain evidence="4 5">DSM 13688</strain>
    </source>
</reference>
<dbReference type="PANTHER" id="PTHR30035:SF3">
    <property type="entry name" value="INTERMEMBRANE PHOSPHOLIPID TRANSPORT SYSTEM LIPOPROTEIN MLAA"/>
    <property type="match status" value="1"/>
</dbReference>
<dbReference type="InterPro" id="IPR007428">
    <property type="entry name" value="MlaA"/>
</dbReference>
<keyword evidence="5" id="KW-1185">Reference proteome</keyword>
<name>A0ABS5UD35_9BACT</name>
<proteinExistence type="inferred from homology"/>
<keyword evidence="3" id="KW-0472">Membrane</keyword>
<sequence length="277" mass="31365">MYIRAQKNCSEEAGNYRNIHHAVLGVIFCLTGLLAGCATTSTGLPPEEPPMHTINEFRDQRFADVHDPWEGFNRSMYKFNYYFDTYLLLPVVNSYEFVTPTMVQKGVSNLFNNLGEIRNLTNNVLQLKSEESLITLGRFVTNSTIGIGGLFDPATSLGLKRRHNDFGLTLGFYGATSGPYLVLPLFGPSNVRDTSGYAVDSGLRYGLYSLIDPFGAIDEESEVSAGITGLEVVDRRHQESFRYFQSDYPFEYYMVRFFSHEKREIEIRKGRIHAGKE</sequence>